<gene>
    <name evidence="2" type="ORF">H5J25_03910</name>
</gene>
<dbReference type="KEGG" id="sari:H5J25_03910"/>
<proteinExistence type="predicted"/>
<organism evidence="2 3">
    <name type="scientific">Sphingomonas aliaeris</name>
    <dbReference type="NCBI Taxonomy" id="2759526"/>
    <lineage>
        <taxon>Bacteria</taxon>
        <taxon>Pseudomonadati</taxon>
        <taxon>Pseudomonadota</taxon>
        <taxon>Alphaproteobacteria</taxon>
        <taxon>Sphingomonadales</taxon>
        <taxon>Sphingomonadaceae</taxon>
        <taxon>Sphingomonas</taxon>
    </lineage>
</organism>
<dbReference type="EMBL" id="CP061035">
    <property type="protein sequence ID" value="QQV77904.1"/>
    <property type="molecule type" value="Genomic_DNA"/>
</dbReference>
<reference evidence="3" key="1">
    <citation type="submission" date="2020-09" db="EMBL/GenBank/DDBJ databases">
        <title>Sphingomonas sp., a new species isolated from pork steak.</title>
        <authorList>
            <person name="Heidler von Heilborn D."/>
        </authorList>
    </citation>
    <scope>NUCLEOTIDE SEQUENCE [LARGE SCALE GENOMIC DNA]</scope>
</reference>
<dbReference type="RefSeq" id="WP_202094825.1">
    <property type="nucleotide sequence ID" value="NZ_CP061035.1"/>
</dbReference>
<protein>
    <submittedName>
        <fullName evidence="2">PA2169 family four-helix-bundle protein</fullName>
    </submittedName>
</protein>
<accession>A0A974S4W3</accession>
<dbReference type="Pfam" id="PF09537">
    <property type="entry name" value="DUF2383"/>
    <property type="match status" value="1"/>
</dbReference>
<dbReference type="InterPro" id="IPR012347">
    <property type="entry name" value="Ferritin-like"/>
</dbReference>
<dbReference type="Proteomes" id="UP000595894">
    <property type="component" value="Chromosome"/>
</dbReference>
<dbReference type="InterPro" id="IPR011971">
    <property type="entry name" value="CHP02284"/>
</dbReference>
<evidence type="ECO:0000259" key="1">
    <source>
        <dbReference type="Pfam" id="PF09537"/>
    </source>
</evidence>
<keyword evidence="3" id="KW-1185">Reference proteome</keyword>
<evidence type="ECO:0000313" key="2">
    <source>
        <dbReference type="EMBL" id="QQV77904.1"/>
    </source>
</evidence>
<feature type="domain" description="DUF2383" evidence="1">
    <location>
        <begin position="8"/>
        <end position="115"/>
    </location>
</feature>
<dbReference type="PIRSF" id="PIRSF029477">
    <property type="entry name" value="UCP029477"/>
    <property type="match status" value="1"/>
</dbReference>
<name>A0A974S4W3_9SPHN</name>
<dbReference type="NCBIfam" id="TIGR02284">
    <property type="entry name" value="PA2169 family four-helix-bundle protein"/>
    <property type="match status" value="1"/>
</dbReference>
<sequence>MTDTSHDIRTLNGLIATTLDSVDGYESAAKDSEDTRFTTRFTSRAAERRRVVSDLQAEVARQGGNPEDDGTTLAGAHRVFLDLKAAVTGKNDKAIVNEVERGEDHIKAKFEEAMRDSDLSAQTQAAINSAWNSVKNGHDEMRDLKHSMES</sequence>
<dbReference type="InterPro" id="IPR019052">
    <property type="entry name" value="DUF2383"/>
</dbReference>
<dbReference type="InterPro" id="IPR016920">
    <property type="entry name" value="UCP029477"/>
</dbReference>
<dbReference type="Gene3D" id="1.20.1260.10">
    <property type="match status" value="1"/>
</dbReference>
<dbReference type="AlphaFoldDB" id="A0A974S4W3"/>
<evidence type="ECO:0000313" key="3">
    <source>
        <dbReference type="Proteomes" id="UP000595894"/>
    </source>
</evidence>